<evidence type="ECO:0000313" key="2">
    <source>
        <dbReference type="Proteomes" id="UP000005261"/>
    </source>
</evidence>
<dbReference type="GeneID" id="26644025"/>
<dbReference type="EMBL" id="JX306041">
    <property type="protein sequence ID" value="AFQ22625.1"/>
    <property type="molecule type" value="Genomic_DNA"/>
</dbReference>
<name>J7I4F4_9CAUD</name>
<dbReference type="RefSeq" id="YP_009217545.1">
    <property type="nucleotide sequence ID" value="NC_029000.1"/>
</dbReference>
<protein>
    <submittedName>
        <fullName evidence="1">Uncharacterized protein</fullName>
    </submittedName>
</protein>
<dbReference type="Proteomes" id="UP000005261">
    <property type="component" value="Segment"/>
</dbReference>
<accession>J7I4F4</accession>
<proteinExistence type="predicted"/>
<reference evidence="1 2" key="1">
    <citation type="journal article" date="2012" name="J. Virol.">
        <title>Complete Genome Sequence of IME13, a Stenotrophomonas maltophilia Bacteriophage with Large Burst Size and Unique Plaque Polymorphism.</title>
        <authorList>
            <person name="Fan H."/>
            <person name="Huang Y."/>
            <person name="Mi Z."/>
            <person name="Yin X."/>
            <person name="Wang L."/>
            <person name="Fan H."/>
            <person name="Zhang Z."/>
            <person name="An X."/>
            <person name="Chen J."/>
            <person name="Tong Y."/>
        </authorList>
    </citation>
    <scope>NUCLEOTIDE SEQUENCE [LARGE SCALE GENOMIC DNA]</scope>
</reference>
<sequence>MSNILPASAVLPVKRENETVSQTFGANLTEPGATLVSISVNPVDQNTGIIVTANSFSGQYTGVFVLDGGLSYRLKSGERETANKWEDLPDPTTADLYSFLAPKSMEKEYTYNVVLTYDVTAPVEPGSPPSEPVRYVISQSYTQKVVGEWSVWANNLRDYVNRGISKDI</sequence>
<organism evidence="1 2">
    <name type="scientific">Stenotrophomonas phage IME13</name>
    <dbReference type="NCBI Taxonomy" id="1211280"/>
    <lineage>
        <taxon>Viruses</taxon>
        <taxon>Duplodnaviria</taxon>
        <taxon>Heunggongvirae</taxon>
        <taxon>Uroviricota</taxon>
        <taxon>Caudoviricetes</taxon>
        <taxon>Pantevenvirales</taxon>
        <taxon>Straboviridae</taxon>
        <taxon>Tulanevirus</taxon>
        <taxon>Tulanevirus ime13</taxon>
        <taxon>Tuaanevirus ime13</taxon>
    </lineage>
</organism>
<dbReference type="KEGG" id="vg:26644025"/>
<keyword evidence="2" id="KW-1185">Reference proteome</keyword>
<evidence type="ECO:0000313" key="1">
    <source>
        <dbReference type="EMBL" id="AFQ22625.1"/>
    </source>
</evidence>